<evidence type="ECO:0000313" key="2">
    <source>
        <dbReference type="EMBL" id="NGN69218.1"/>
    </source>
</evidence>
<reference evidence="2 3" key="1">
    <citation type="submission" date="2020-02" db="EMBL/GenBank/DDBJ databases">
        <title>Whole-genome analyses of novel actinobacteria.</title>
        <authorList>
            <person name="Sahin N."/>
        </authorList>
    </citation>
    <scope>NUCLEOTIDE SEQUENCE [LARGE SCALE GENOMIC DNA]</scope>
    <source>
        <strain evidence="2 3">A7024</strain>
    </source>
</reference>
<feature type="transmembrane region" description="Helical" evidence="1">
    <location>
        <begin position="231"/>
        <end position="252"/>
    </location>
</feature>
<accession>A0A6G4UCW5</accession>
<evidence type="ECO:0000313" key="3">
    <source>
        <dbReference type="Proteomes" id="UP000481583"/>
    </source>
</evidence>
<keyword evidence="1" id="KW-0812">Transmembrane</keyword>
<proteinExistence type="predicted"/>
<feature type="transmembrane region" description="Helical" evidence="1">
    <location>
        <begin position="166"/>
        <end position="190"/>
    </location>
</feature>
<name>A0A6G4UCW5_9ACTN</name>
<dbReference type="PANTHER" id="PTHR36844">
    <property type="entry name" value="PROTEASE PRSW"/>
    <property type="match status" value="1"/>
</dbReference>
<dbReference type="Proteomes" id="UP000481583">
    <property type="component" value="Unassembled WGS sequence"/>
</dbReference>
<dbReference type="EMBL" id="JAAKZV010000271">
    <property type="protein sequence ID" value="NGN69218.1"/>
    <property type="molecule type" value="Genomic_DNA"/>
</dbReference>
<dbReference type="AlphaFoldDB" id="A0A6G4UCW5"/>
<evidence type="ECO:0000256" key="1">
    <source>
        <dbReference type="SAM" id="Phobius"/>
    </source>
</evidence>
<organism evidence="2 3">
    <name type="scientific">Streptomyces coryli</name>
    <dbReference type="NCBI Taxonomy" id="1128680"/>
    <lineage>
        <taxon>Bacteria</taxon>
        <taxon>Bacillati</taxon>
        <taxon>Actinomycetota</taxon>
        <taxon>Actinomycetes</taxon>
        <taxon>Kitasatosporales</taxon>
        <taxon>Streptomycetaceae</taxon>
        <taxon>Streptomyces</taxon>
    </lineage>
</organism>
<protein>
    <submittedName>
        <fullName evidence="2">PrsW family intramembrane metalloprotease</fullName>
    </submittedName>
</protein>
<keyword evidence="2" id="KW-0378">Hydrolase</keyword>
<feature type="transmembrane region" description="Helical" evidence="1">
    <location>
        <begin position="202"/>
        <end position="219"/>
    </location>
</feature>
<feature type="transmembrane region" description="Helical" evidence="1">
    <location>
        <begin position="47"/>
        <end position="67"/>
    </location>
</feature>
<comment type="caution">
    <text evidence="2">The sequence shown here is derived from an EMBL/GenBank/DDBJ whole genome shotgun (WGS) entry which is preliminary data.</text>
</comment>
<dbReference type="Pfam" id="PF13367">
    <property type="entry name" value="PrsW-protease"/>
    <property type="match status" value="1"/>
</dbReference>
<dbReference type="PANTHER" id="PTHR36844:SF1">
    <property type="entry name" value="PROTEASE PRSW"/>
    <property type="match status" value="1"/>
</dbReference>
<feature type="transmembrane region" description="Helical" evidence="1">
    <location>
        <begin position="123"/>
        <end position="146"/>
    </location>
</feature>
<dbReference type="InterPro" id="IPR026898">
    <property type="entry name" value="PrsW"/>
</dbReference>
<keyword evidence="3" id="KW-1185">Reference proteome</keyword>
<keyword evidence="2" id="KW-0645">Protease</keyword>
<keyword evidence="1" id="KW-0472">Membrane</keyword>
<dbReference type="GO" id="GO:0008237">
    <property type="term" value="F:metallopeptidase activity"/>
    <property type="evidence" value="ECO:0007669"/>
    <property type="project" value="UniProtKB-KW"/>
</dbReference>
<feature type="transmembrane region" description="Helical" evidence="1">
    <location>
        <begin position="12"/>
        <end position="35"/>
    </location>
</feature>
<keyword evidence="2" id="KW-0482">Metalloprotease</keyword>
<sequence>MLAMLRSETGTHGLLVGISLAVLPVPILLAAFRWLDRVEPKPWPNLAFAFAWGACAATTVAMLANRFAARWLETGLPPDSAQNADLWGAAFVAPIVEESAKAGAICLLFLYRRRTYGSLADGVVIAGITATGFAFTENILYLGTAFDSDQSLGLSGLFSSTAATFFVRGVMSPFAHPLFTILTGIGVGLAASAPRHCKVRRVVFPLAGLVLAMILHGVWNSAASMSGLGFFLVYALVMFPLFAGAVALGVRVRQHELRVVRDHLPAYVPEGWLTAEEPEALASMRTRRKARALATRDHGPGGARAVREYESYATTLAFLRARAEQGAPRRDHEARERELLESMWTLSPEAQPALLEALSLCDADTHDWNDAAFAPSTAEDFGPAR</sequence>
<dbReference type="GO" id="GO:0006508">
    <property type="term" value="P:proteolysis"/>
    <property type="evidence" value="ECO:0007669"/>
    <property type="project" value="UniProtKB-KW"/>
</dbReference>
<gene>
    <name evidence="2" type="ORF">G5C51_35700</name>
</gene>
<keyword evidence="1" id="KW-1133">Transmembrane helix</keyword>